<name>A0A3E5BE64_9BACE</name>
<proteinExistence type="predicted"/>
<accession>A0A3E5BE64</accession>
<dbReference type="AlphaFoldDB" id="A0A3E5BE64"/>
<sequence>MLRQIRQVEKHDTPARLEYYGHPKEVVGVIVKLIGQGTLRYNGADNYTQIIRSLTSLIDVVNVETGKIMSGESLLSYAKRIRAGELPEYE</sequence>
<evidence type="ECO:0000313" key="2">
    <source>
        <dbReference type="Proteomes" id="UP000260983"/>
    </source>
</evidence>
<dbReference type="EMBL" id="QSUL01000006">
    <property type="protein sequence ID" value="RGN35836.1"/>
    <property type="molecule type" value="Genomic_DNA"/>
</dbReference>
<comment type="caution">
    <text evidence="1">The sequence shown here is derived from an EMBL/GenBank/DDBJ whole genome shotgun (WGS) entry which is preliminary data.</text>
</comment>
<dbReference type="Proteomes" id="UP000260983">
    <property type="component" value="Unassembled WGS sequence"/>
</dbReference>
<evidence type="ECO:0000313" key="1">
    <source>
        <dbReference type="EMBL" id="RGN35836.1"/>
    </source>
</evidence>
<organism evidence="1 2">
    <name type="scientific">Bacteroides oleiciplenus</name>
    <dbReference type="NCBI Taxonomy" id="626931"/>
    <lineage>
        <taxon>Bacteria</taxon>
        <taxon>Pseudomonadati</taxon>
        <taxon>Bacteroidota</taxon>
        <taxon>Bacteroidia</taxon>
        <taxon>Bacteroidales</taxon>
        <taxon>Bacteroidaceae</taxon>
        <taxon>Bacteroides</taxon>
    </lineage>
</organism>
<reference evidence="1 2" key="1">
    <citation type="submission" date="2018-08" db="EMBL/GenBank/DDBJ databases">
        <title>A genome reference for cultivated species of the human gut microbiota.</title>
        <authorList>
            <person name="Zou Y."/>
            <person name="Xue W."/>
            <person name="Luo G."/>
        </authorList>
    </citation>
    <scope>NUCLEOTIDE SEQUENCE [LARGE SCALE GENOMIC DNA]</scope>
    <source>
        <strain evidence="1 2">OM05-15BH</strain>
    </source>
</reference>
<gene>
    <name evidence="1" type="ORF">DXB65_09930</name>
</gene>
<protein>
    <submittedName>
        <fullName evidence="1">Uncharacterized protein</fullName>
    </submittedName>
</protein>